<reference evidence="6" key="1">
    <citation type="journal article" date="2021" name="Mol. Ecol. Resour.">
        <title>Apolygus lucorum genome provides insights into omnivorousness and mesophyll feeding.</title>
        <authorList>
            <person name="Liu Y."/>
            <person name="Liu H."/>
            <person name="Wang H."/>
            <person name="Huang T."/>
            <person name="Liu B."/>
            <person name="Yang B."/>
            <person name="Yin L."/>
            <person name="Li B."/>
            <person name="Zhang Y."/>
            <person name="Zhang S."/>
            <person name="Jiang F."/>
            <person name="Zhang X."/>
            <person name="Ren Y."/>
            <person name="Wang B."/>
            <person name="Wang S."/>
            <person name="Lu Y."/>
            <person name="Wu K."/>
            <person name="Fan W."/>
            <person name="Wang G."/>
        </authorList>
    </citation>
    <scope>NUCLEOTIDE SEQUENCE</scope>
    <source>
        <strain evidence="6">12Hb</strain>
    </source>
</reference>
<sequence>MTSSPSSPRSGRMLYLAALKPTLEASLCLQDFHSQNIERHNKPEIEVQSSSELLLNPVTVCRSPDEKVTVEASINSTRINLFYLHSDPLKRILRKKFLKFMTRRAEQFIIVRRKPVAGFDVSFLITNFHLDHLHKHKIVDFILYFIEDLDKEKQHNPLLDWFWTAIYHCQESPQESRLSSPPT</sequence>
<dbReference type="GO" id="GO:0051015">
    <property type="term" value="F:actin filament binding"/>
    <property type="evidence" value="ECO:0007669"/>
    <property type="project" value="TreeGrafter"/>
</dbReference>
<dbReference type="AlphaFoldDB" id="A0A8S9WYR9"/>
<dbReference type="GO" id="GO:0005885">
    <property type="term" value="C:Arp2/3 protein complex"/>
    <property type="evidence" value="ECO:0007669"/>
    <property type="project" value="InterPro"/>
</dbReference>
<gene>
    <name evidence="6" type="ORF">GE061_004228</name>
</gene>
<comment type="similarity">
    <text evidence="2">Belongs to the ARPC4 family.</text>
</comment>
<protein>
    <submittedName>
        <fullName evidence="6">Uncharacterized protein</fullName>
    </submittedName>
</protein>
<dbReference type="EMBL" id="WIXP02000012">
    <property type="protein sequence ID" value="KAF6201833.1"/>
    <property type="molecule type" value="Genomic_DNA"/>
</dbReference>
<dbReference type="Gene3D" id="3.30.1460.20">
    <property type="match status" value="1"/>
</dbReference>
<evidence type="ECO:0000313" key="6">
    <source>
        <dbReference type="EMBL" id="KAF6201833.1"/>
    </source>
</evidence>
<dbReference type="PANTHER" id="PTHR22629">
    <property type="entry name" value="ARP2/3 COMPLEX 20 KD SUBUNIT"/>
    <property type="match status" value="1"/>
</dbReference>
<keyword evidence="5" id="KW-0206">Cytoskeleton</keyword>
<organism evidence="6 7">
    <name type="scientific">Apolygus lucorum</name>
    <name type="common">Small green plant bug</name>
    <name type="synonym">Lygocoris lucorum</name>
    <dbReference type="NCBI Taxonomy" id="248454"/>
    <lineage>
        <taxon>Eukaryota</taxon>
        <taxon>Metazoa</taxon>
        <taxon>Ecdysozoa</taxon>
        <taxon>Arthropoda</taxon>
        <taxon>Hexapoda</taxon>
        <taxon>Insecta</taxon>
        <taxon>Pterygota</taxon>
        <taxon>Neoptera</taxon>
        <taxon>Paraneoptera</taxon>
        <taxon>Hemiptera</taxon>
        <taxon>Heteroptera</taxon>
        <taxon>Panheteroptera</taxon>
        <taxon>Cimicomorpha</taxon>
        <taxon>Miridae</taxon>
        <taxon>Mirini</taxon>
        <taxon>Apolygus</taxon>
    </lineage>
</organism>
<dbReference type="Pfam" id="PF05856">
    <property type="entry name" value="ARPC4"/>
    <property type="match status" value="1"/>
</dbReference>
<evidence type="ECO:0000256" key="4">
    <source>
        <dbReference type="ARBA" id="ARBA00023203"/>
    </source>
</evidence>
<name>A0A8S9WYR9_APOLU</name>
<dbReference type="GO" id="GO:0030041">
    <property type="term" value="P:actin filament polymerization"/>
    <property type="evidence" value="ECO:0007669"/>
    <property type="project" value="InterPro"/>
</dbReference>
<evidence type="ECO:0000256" key="2">
    <source>
        <dbReference type="ARBA" id="ARBA00005919"/>
    </source>
</evidence>
<keyword evidence="4" id="KW-0009">Actin-binding</keyword>
<evidence type="ECO:0000313" key="7">
    <source>
        <dbReference type="Proteomes" id="UP000466442"/>
    </source>
</evidence>
<dbReference type="GO" id="GO:0034314">
    <property type="term" value="P:Arp2/3 complex-mediated actin nucleation"/>
    <property type="evidence" value="ECO:0007669"/>
    <property type="project" value="InterPro"/>
</dbReference>
<comment type="caution">
    <text evidence="6">The sequence shown here is derived from an EMBL/GenBank/DDBJ whole genome shotgun (WGS) entry which is preliminary data.</text>
</comment>
<keyword evidence="7" id="KW-1185">Reference proteome</keyword>
<dbReference type="InterPro" id="IPR008384">
    <property type="entry name" value="ARPC4"/>
</dbReference>
<dbReference type="InterPro" id="IPR034666">
    <property type="entry name" value="ARPC2/4"/>
</dbReference>
<evidence type="ECO:0000256" key="5">
    <source>
        <dbReference type="ARBA" id="ARBA00023212"/>
    </source>
</evidence>
<comment type="subcellular location">
    <subcellularLocation>
        <location evidence="1">Cytoplasm</location>
        <location evidence="1">Cytoskeleton</location>
    </subcellularLocation>
</comment>
<evidence type="ECO:0000256" key="1">
    <source>
        <dbReference type="ARBA" id="ARBA00004245"/>
    </source>
</evidence>
<accession>A0A8S9WYR9</accession>
<proteinExistence type="inferred from homology"/>
<dbReference type="OrthoDB" id="336240at2759"/>
<dbReference type="Proteomes" id="UP000466442">
    <property type="component" value="Linkage Group LG12"/>
</dbReference>
<dbReference type="PANTHER" id="PTHR22629:SF0">
    <property type="entry name" value="ACTIN-RELATED PROTEIN 2_3 COMPLEX SUBUNIT 4"/>
    <property type="match status" value="1"/>
</dbReference>
<keyword evidence="3" id="KW-0963">Cytoplasm</keyword>
<dbReference type="SUPFAM" id="SSF69645">
    <property type="entry name" value="Arp2/3 complex subunits"/>
    <property type="match status" value="1"/>
</dbReference>
<evidence type="ECO:0000256" key="3">
    <source>
        <dbReference type="ARBA" id="ARBA00022490"/>
    </source>
</evidence>